<dbReference type="EMBL" id="JACJJC010000064">
    <property type="protein sequence ID" value="MBM6705026.1"/>
    <property type="molecule type" value="Genomic_DNA"/>
</dbReference>
<evidence type="ECO:0000313" key="13">
    <source>
        <dbReference type="EMBL" id="MBM6705026.1"/>
    </source>
</evidence>
<keyword evidence="9" id="KW-0472">Membrane</keyword>
<evidence type="ECO:0000256" key="3">
    <source>
        <dbReference type="ARBA" id="ARBA00022448"/>
    </source>
</evidence>
<keyword evidence="3" id="KW-0813">Transport</keyword>
<dbReference type="Gene3D" id="2.40.160.10">
    <property type="entry name" value="Porin"/>
    <property type="match status" value="1"/>
</dbReference>
<evidence type="ECO:0000256" key="5">
    <source>
        <dbReference type="ARBA" id="ARBA00022692"/>
    </source>
</evidence>
<comment type="subcellular location">
    <subcellularLocation>
        <location evidence="1">Cell outer membrane</location>
        <topology evidence="1">Multi-pass membrane protein</topology>
    </subcellularLocation>
</comment>
<evidence type="ECO:0000256" key="8">
    <source>
        <dbReference type="ARBA" id="ARBA00023114"/>
    </source>
</evidence>
<feature type="non-terminal residue" evidence="13">
    <location>
        <position position="213"/>
    </location>
</feature>
<keyword evidence="14" id="KW-1185">Reference proteome</keyword>
<comment type="caution">
    <text evidence="13">The sequence shown here is derived from an EMBL/GenBank/DDBJ whole genome shotgun (WGS) entry which is preliminary data.</text>
</comment>
<evidence type="ECO:0000256" key="6">
    <source>
        <dbReference type="ARBA" id="ARBA00022729"/>
    </source>
</evidence>
<evidence type="ECO:0000313" key="14">
    <source>
        <dbReference type="Proteomes" id="UP000715095"/>
    </source>
</evidence>
<evidence type="ECO:0000256" key="10">
    <source>
        <dbReference type="ARBA" id="ARBA00023237"/>
    </source>
</evidence>
<keyword evidence="7" id="KW-0406">Ion transport</keyword>
<dbReference type="PANTHER" id="PTHR34501:SF9">
    <property type="entry name" value="MAJOR OUTER MEMBRANE PROTEIN P.IA"/>
    <property type="match status" value="1"/>
</dbReference>
<feature type="signal peptide" evidence="11">
    <location>
        <begin position="1"/>
        <end position="22"/>
    </location>
</feature>
<gene>
    <name evidence="13" type="ORF">H6A60_11170</name>
</gene>
<evidence type="ECO:0000256" key="7">
    <source>
        <dbReference type="ARBA" id="ARBA00023065"/>
    </source>
</evidence>
<reference evidence="13 14" key="1">
    <citation type="journal article" date="2021" name="Sci. Rep.">
        <title>The distribution of antibiotic resistance genes in chicken gut microbiota commensals.</title>
        <authorList>
            <person name="Juricova H."/>
            <person name="Matiasovicova J."/>
            <person name="Kubasova T."/>
            <person name="Cejkova D."/>
            <person name="Rychlik I."/>
        </authorList>
    </citation>
    <scope>NUCLEOTIDE SEQUENCE [LARGE SCALE GENOMIC DNA]</scope>
    <source>
        <strain evidence="13 14">An829</strain>
    </source>
</reference>
<organism evidence="13 14">
    <name type="scientific">Sutterella massiliensis</name>
    <dbReference type="NCBI Taxonomy" id="1816689"/>
    <lineage>
        <taxon>Bacteria</taxon>
        <taxon>Pseudomonadati</taxon>
        <taxon>Pseudomonadota</taxon>
        <taxon>Betaproteobacteria</taxon>
        <taxon>Burkholderiales</taxon>
        <taxon>Sutterellaceae</taxon>
        <taxon>Sutterella</taxon>
    </lineage>
</organism>
<dbReference type="InterPro" id="IPR050298">
    <property type="entry name" value="Gram-neg_bact_OMP"/>
</dbReference>
<evidence type="ECO:0000256" key="11">
    <source>
        <dbReference type="SAM" id="SignalP"/>
    </source>
</evidence>
<dbReference type="InterPro" id="IPR033900">
    <property type="entry name" value="Gram_neg_porin_domain"/>
</dbReference>
<feature type="chain" id="PRO_5046195188" evidence="11">
    <location>
        <begin position="23"/>
        <end position="213"/>
    </location>
</feature>
<evidence type="ECO:0000259" key="12">
    <source>
        <dbReference type="Pfam" id="PF13609"/>
    </source>
</evidence>
<proteinExistence type="predicted"/>
<name>A0ABS2DUL8_9BURK</name>
<comment type="subunit">
    <text evidence="2">Homotrimer.</text>
</comment>
<evidence type="ECO:0000256" key="2">
    <source>
        <dbReference type="ARBA" id="ARBA00011233"/>
    </source>
</evidence>
<evidence type="ECO:0000256" key="1">
    <source>
        <dbReference type="ARBA" id="ARBA00004571"/>
    </source>
</evidence>
<dbReference type="InterPro" id="IPR023614">
    <property type="entry name" value="Porin_dom_sf"/>
</dbReference>
<keyword evidence="8" id="KW-0626">Porin</keyword>
<keyword evidence="6 11" id="KW-0732">Signal</keyword>
<feature type="domain" description="Porin" evidence="12">
    <location>
        <begin position="17"/>
        <end position="211"/>
    </location>
</feature>
<keyword evidence="5" id="KW-0812">Transmembrane</keyword>
<evidence type="ECO:0000256" key="4">
    <source>
        <dbReference type="ARBA" id="ARBA00022452"/>
    </source>
</evidence>
<dbReference type="Pfam" id="PF13609">
    <property type="entry name" value="Porin_4"/>
    <property type="match status" value="1"/>
</dbReference>
<sequence length="213" mass="23410">MNLNSKLLFSLISSVVFGSAAAGEVTIYGLLDQGVQYLHKDYDFKNTNAQSYTSDSFAMTGSLFSGSRVGLRGYEELQGNTKVGFVLENGLNVDDGSFSMGDGKIFGREAALYVEGNYGRLAMGRFCSIGGIYGSYAIFHPIADNFWGGWSTYSGTVTRHSQNYSRMDNALTYVSPQLGPVKLYAQYSFNINGQEDSDWSRNNRYGACLLYTS</sequence>
<evidence type="ECO:0000256" key="9">
    <source>
        <dbReference type="ARBA" id="ARBA00023136"/>
    </source>
</evidence>
<accession>A0ABS2DUL8</accession>
<keyword evidence="4" id="KW-1134">Transmembrane beta strand</keyword>
<dbReference type="SUPFAM" id="SSF56935">
    <property type="entry name" value="Porins"/>
    <property type="match status" value="1"/>
</dbReference>
<protein>
    <submittedName>
        <fullName evidence="13">Porin</fullName>
    </submittedName>
</protein>
<dbReference type="CDD" id="cd00342">
    <property type="entry name" value="gram_neg_porins"/>
    <property type="match status" value="1"/>
</dbReference>
<dbReference type="PANTHER" id="PTHR34501">
    <property type="entry name" value="PROTEIN YDDL-RELATED"/>
    <property type="match status" value="1"/>
</dbReference>
<keyword evidence="10" id="KW-0998">Cell outer membrane</keyword>
<dbReference type="Proteomes" id="UP000715095">
    <property type="component" value="Unassembled WGS sequence"/>
</dbReference>